<evidence type="ECO:0000259" key="2">
    <source>
        <dbReference type="Pfam" id="PF13828"/>
    </source>
</evidence>
<evidence type="ECO:0000313" key="3">
    <source>
        <dbReference type="EMBL" id="SCG76571.1"/>
    </source>
</evidence>
<name>A0A1C5K1W5_9ACTN</name>
<feature type="transmembrane region" description="Helical" evidence="1">
    <location>
        <begin position="86"/>
        <end position="115"/>
    </location>
</feature>
<dbReference type="InterPro" id="IPR025241">
    <property type="entry name" value="DUF4190"/>
</dbReference>
<feature type="transmembrane region" description="Helical" evidence="1">
    <location>
        <begin position="41"/>
        <end position="66"/>
    </location>
</feature>
<organism evidence="3 4">
    <name type="scientific">Micromonospora coxensis</name>
    <dbReference type="NCBI Taxonomy" id="356852"/>
    <lineage>
        <taxon>Bacteria</taxon>
        <taxon>Bacillati</taxon>
        <taxon>Actinomycetota</taxon>
        <taxon>Actinomycetes</taxon>
        <taxon>Micromonosporales</taxon>
        <taxon>Micromonosporaceae</taxon>
        <taxon>Micromonospora</taxon>
    </lineage>
</organism>
<gene>
    <name evidence="3" type="ORF">GA0070614_5953</name>
</gene>
<dbReference type="Pfam" id="PF13828">
    <property type="entry name" value="DUF4190"/>
    <property type="match status" value="1"/>
</dbReference>
<evidence type="ECO:0000313" key="4">
    <source>
        <dbReference type="Proteomes" id="UP000198215"/>
    </source>
</evidence>
<dbReference type="EMBL" id="LT607753">
    <property type="protein sequence ID" value="SCG76571.1"/>
    <property type="molecule type" value="Genomic_DNA"/>
</dbReference>
<proteinExistence type="predicted"/>
<keyword evidence="1" id="KW-0472">Membrane</keyword>
<reference evidence="4" key="1">
    <citation type="submission" date="2016-06" db="EMBL/GenBank/DDBJ databases">
        <authorList>
            <person name="Varghese N."/>
            <person name="Submissions Spin"/>
        </authorList>
    </citation>
    <scope>NUCLEOTIDE SEQUENCE [LARGE SCALE GENOMIC DNA]</scope>
    <source>
        <strain evidence="4">DSM 45161</strain>
    </source>
</reference>
<evidence type="ECO:0000256" key="1">
    <source>
        <dbReference type="SAM" id="Phobius"/>
    </source>
</evidence>
<keyword evidence="1" id="KW-1133">Transmembrane helix</keyword>
<sequence length="121" mass="12280">MTHPDPTRPLPVPAVAYPPLPPYPPPVLVAVAPTSGTATAALVLGILGVLGGWCLFGLPCLLAVVLGHVGLHETRDGRRSGRGMAVAGLVLGYVFVAPMVLFTVMVFFGGVVGAATPTSTP</sequence>
<dbReference type="Proteomes" id="UP000198215">
    <property type="component" value="Chromosome I"/>
</dbReference>
<feature type="domain" description="DUF4190" evidence="2">
    <location>
        <begin position="38"/>
        <end position="102"/>
    </location>
</feature>
<dbReference type="RefSeq" id="WP_088978991.1">
    <property type="nucleotide sequence ID" value="NZ_LT607753.1"/>
</dbReference>
<keyword evidence="4" id="KW-1185">Reference proteome</keyword>
<protein>
    <recommendedName>
        <fullName evidence="2">DUF4190 domain-containing protein</fullName>
    </recommendedName>
</protein>
<accession>A0A1C5K1W5</accession>
<dbReference type="AlphaFoldDB" id="A0A1C5K1W5"/>
<keyword evidence="1" id="KW-0812">Transmembrane</keyword>